<sequence length="439" mass="51677">MKDALETKKAALELRKKGQYSEALNLYRELWSNHREVCNEWDGWGFASCLRKLGDSYKALEICRNVYQTHPDFDNCKNLYAWCIYDTEIKKNDDQIKKEAQIFFKAANAILDLTVQNQYSPYTKTVFRVIDYISKTSPSYPANNIIKWLDKLDPKSLSKEPFPFIDKDKKHREIQSDQEKWFATKTKALEKNEAYEECIDLCKEALLNISKFHYSNDIWFKRRIALSKAHLGDKRKAADELEVLLQNKKEWFIQHELARIHYDLGNIEKALKFAIEAALNFGKNEYKWELFVLMAQILNKQGQVDYAKKHLLFAAKLRMEHEWEITDSLSNMIHEFNVDLSESTDSRQELLKDLKIFWETEKCSVLPSMQGFVKAILKDGKAGFISDDDRRDYYFRINAFKGNRNIIREGLKVTFNIEDSFDKKKKVKTKAATNVREMI</sequence>
<dbReference type="InterPro" id="IPR054283">
    <property type="entry name" value="DUF7017"/>
</dbReference>
<proteinExistence type="predicted"/>
<accession>A0A8J6MZY6</accession>
<dbReference type="PROSITE" id="PS51857">
    <property type="entry name" value="CSD_2"/>
    <property type="match status" value="1"/>
</dbReference>
<protein>
    <submittedName>
        <fullName evidence="2">Cold shock domain-containing protein</fullName>
    </submittedName>
</protein>
<dbReference type="InterPro" id="IPR002059">
    <property type="entry name" value="CSP_DNA-bd"/>
</dbReference>
<evidence type="ECO:0000259" key="1">
    <source>
        <dbReference type="PROSITE" id="PS51857"/>
    </source>
</evidence>
<feature type="domain" description="CSD" evidence="1">
    <location>
        <begin position="368"/>
        <end position="437"/>
    </location>
</feature>
<dbReference type="AlphaFoldDB" id="A0A8J6MZY6"/>
<name>A0A8J6MZY6_9DELT</name>
<evidence type="ECO:0000313" key="2">
    <source>
        <dbReference type="EMBL" id="MBC8176639.1"/>
    </source>
</evidence>
<dbReference type="Proteomes" id="UP000650524">
    <property type="component" value="Unassembled WGS sequence"/>
</dbReference>
<dbReference type="GO" id="GO:0003676">
    <property type="term" value="F:nucleic acid binding"/>
    <property type="evidence" value="ECO:0007669"/>
    <property type="project" value="InterPro"/>
</dbReference>
<dbReference type="Pfam" id="PF22860">
    <property type="entry name" value="DUF7017"/>
    <property type="match status" value="1"/>
</dbReference>
<comment type="caution">
    <text evidence="2">The sequence shown here is derived from an EMBL/GenBank/DDBJ whole genome shotgun (WGS) entry which is preliminary data.</text>
</comment>
<evidence type="ECO:0000313" key="3">
    <source>
        <dbReference type="Proteomes" id="UP000650524"/>
    </source>
</evidence>
<reference evidence="2 3" key="1">
    <citation type="submission" date="2020-08" db="EMBL/GenBank/DDBJ databases">
        <title>Bridging the membrane lipid divide: bacteria of the FCB group superphylum have the potential to synthesize archaeal ether lipids.</title>
        <authorList>
            <person name="Villanueva L."/>
            <person name="Von Meijenfeldt F.A.B."/>
            <person name="Westbye A.B."/>
            <person name="Yadav S."/>
            <person name="Hopmans E.C."/>
            <person name="Dutilh B.E."/>
            <person name="Sinninghe Damste J.S."/>
        </authorList>
    </citation>
    <scope>NUCLEOTIDE SEQUENCE [LARGE SCALE GENOMIC DNA]</scope>
    <source>
        <strain evidence="2">NIOZ-UU27</strain>
    </source>
</reference>
<dbReference type="InterPro" id="IPR012340">
    <property type="entry name" value="NA-bd_OB-fold"/>
</dbReference>
<dbReference type="SUPFAM" id="SSF50249">
    <property type="entry name" value="Nucleic acid-binding proteins"/>
    <property type="match status" value="1"/>
</dbReference>
<dbReference type="InterPro" id="IPR011990">
    <property type="entry name" value="TPR-like_helical_dom_sf"/>
</dbReference>
<organism evidence="2 3">
    <name type="scientific">Candidatus Desulfacyla euxinica</name>
    <dbReference type="NCBI Taxonomy" id="2841693"/>
    <lineage>
        <taxon>Bacteria</taxon>
        <taxon>Deltaproteobacteria</taxon>
        <taxon>Candidatus Desulfacyla</taxon>
    </lineage>
</organism>
<dbReference type="Gene3D" id="1.25.40.10">
    <property type="entry name" value="Tetratricopeptide repeat domain"/>
    <property type="match status" value="2"/>
</dbReference>
<dbReference type="EMBL" id="JACNJD010000149">
    <property type="protein sequence ID" value="MBC8176639.1"/>
    <property type="molecule type" value="Genomic_DNA"/>
</dbReference>
<gene>
    <name evidence="2" type="ORF">H8E19_04470</name>
</gene>
<dbReference type="SUPFAM" id="SSF48452">
    <property type="entry name" value="TPR-like"/>
    <property type="match status" value="2"/>
</dbReference>
<dbReference type="Gene3D" id="2.40.50.140">
    <property type="entry name" value="Nucleic acid-binding proteins"/>
    <property type="match status" value="1"/>
</dbReference>